<dbReference type="HOGENOM" id="CLU_040013_2_0_1"/>
<organism evidence="5">
    <name type="scientific">Oryza meridionalis</name>
    <dbReference type="NCBI Taxonomy" id="40149"/>
    <lineage>
        <taxon>Eukaryota</taxon>
        <taxon>Viridiplantae</taxon>
        <taxon>Streptophyta</taxon>
        <taxon>Embryophyta</taxon>
        <taxon>Tracheophyta</taxon>
        <taxon>Spermatophyta</taxon>
        <taxon>Magnoliopsida</taxon>
        <taxon>Liliopsida</taxon>
        <taxon>Poales</taxon>
        <taxon>Poaceae</taxon>
        <taxon>BOP clade</taxon>
        <taxon>Oryzoideae</taxon>
        <taxon>Oryzeae</taxon>
        <taxon>Oryzinae</taxon>
        <taxon>Oryza</taxon>
    </lineage>
</organism>
<reference evidence="5" key="2">
    <citation type="submission" date="2018-05" db="EMBL/GenBank/DDBJ databases">
        <title>OmerRS3 (Oryza meridionalis Reference Sequence Version 3).</title>
        <authorList>
            <person name="Zhang J."/>
            <person name="Kudrna D."/>
            <person name="Lee S."/>
            <person name="Talag J."/>
            <person name="Welchert J."/>
            <person name="Wing R.A."/>
        </authorList>
    </citation>
    <scope>NUCLEOTIDE SEQUENCE [LARGE SCALE GENOMIC DNA]</scope>
    <source>
        <strain evidence="5">cv. OR44</strain>
    </source>
</reference>
<proteinExistence type="predicted"/>
<reference evidence="5" key="1">
    <citation type="submission" date="2015-04" db="UniProtKB">
        <authorList>
            <consortium name="EnsemblPlants"/>
        </authorList>
    </citation>
    <scope>IDENTIFICATION</scope>
</reference>
<accession>A0A0E0D446</accession>
<dbReference type="Gramene" id="OMERI03G24720.1">
    <property type="protein sequence ID" value="OMERI03G24720.1"/>
    <property type="gene ID" value="OMERI03G24720"/>
</dbReference>
<dbReference type="InterPro" id="IPR002629">
    <property type="entry name" value="Met_Synth_C/arc"/>
</dbReference>
<dbReference type="InterPro" id="IPR038071">
    <property type="entry name" value="UROD/MetE-like_sf"/>
</dbReference>
<keyword evidence="3" id="KW-0862">Zinc</keyword>
<dbReference type="GO" id="GO:0009086">
    <property type="term" value="P:methionine biosynthetic process"/>
    <property type="evidence" value="ECO:0007669"/>
    <property type="project" value="InterPro"/>
</dbReference>
<protein>
    <recommendedName>
        <fullName evidence="4">Cobalamin-independent methionine synthase MetE C-terminal/archaeal domain-containing protein</fullName>
    </recommendedName>
</protein>
<name>A0A0E0D446_9ORYZ</name>
<dbReference type="GO" id="GO:0003871">
    <property type="term" value="F:5-methyltetrahydropteroyltriglutamate-homocysteine S-methyltransferase activity"/>
    <property type="evidence" value="ECO:0007669"/>
    <property type="project" value="InterPro"/>
</dbReference>
<evidence type="ECO:0000259" key="4">
    <source>
        <dbReference type="Pfam" id="PF01717"/>
    </source>
</evidence>
<comment type="cofactor">
    <cofactor evidence="1">
        <name>Zn(2+)</name>
        <dbReference type="ChEBI" id="CHEBI:29105"/>
    </cofactor>
</comment>
<evidence type="ECO:0000313" key="6">
    <source>
        <dbReference type="Proteomes" id="UP000008021"/>
    </source>
</evidence>
<dbReference type="Proteomes" id="UP000008021">
    <property type="component" value="Chromosome 3"/>
</dbReference>
<keyword evidence="2" id="KW-0479">Metal-binding</keyword>
<dbReference type="EnsemblPlants" id="OMERI03G24720.1">
    <property type="protein sequence ID" value="OMERI03G24720.1"/>
    <property type="gene ID" value="OMERI03G24720"/>
</dbReference>
<evidence type="ECO:0000256" key="2">
    <source>
        <dbReference type="ARBA" id="ARBA00022723"/>
    </source>
</evidence>
<dbReference type="PANTHER" id="PTHR30519">
    <property type="entry name" value="5-METHYLTETRAHYDROPTEROYLTRIGLUTAMATE--HOMOCYSTEINE METHYLTRANSFERASE"/>
    <property type="match status" value="1"/>
</dbReference>
<dbReference type="GO" id="GO:0008270">
    <property type="term" value="F:zinc ion binding"/>
    <property type="evidence" value="ECO:0007669"/>
    <property type="project" value="InterPro"/>
</dbReference>
<keyword evidence="6" id="KW-1185">Reference proteome</keyword>
<feature type="domain" description="Cobalamin-independent methionine synthase MetE C-terminal/archaeal" evidence="4">
    <location>
        <begin position="3"/>
        <end position="69"/>
    </location>
</feature>
<dbReference type="AlphaFoldDB" id="A0A0E0D446"/>
<dbReference type="Gene3D" id="3.20.20.210">
    <property type="match status" value="1"/>
</dbReference>
<sequence length="79" mass="8573">MSVFREGVKYGAGIGPSVIPSTEEIADLINKMLAVLDTNILWVNPDCGLKTRKYTEVKPALTNMVDAAKLIRPQLASAK</sequence>
<dbReference type="SUPFAM" id="SSF51726">
    <property type="entry name" value="UROD/MetE-like"/>
    <property type="match status" value="1"/>
</dbReference>
<dbReference type="STRING" id="40149.A0A0E0D446"/>
<evidence type="ECO:0000313" key="5">
    <source>
        <dbReference type="EnsemblPlants" id="OMERI03G24720.1"/>
    </source>
</evidence>
<evidence type="ECO:0000256" key="1">
    <source>
        <dbReference type="ARBA" id="ARBA00001947"/>
    </source>
</evidence>
<evidence type="ECO:0000256" key="3">
    <source>
        <dbReference type="ARBA" id="ARBA00022833"/>
    </source>
</evidence>
<dbReference type="Pfam" id="PF01717">
    <property type="entry name" value="Meth_synt_2"/>
    <property type="match status" value="1"/>
</dbReference>